<dbReference type="RefSeq" id="WP_072887233.1">
    <property type="nucleotide sequence ID" value="NZ_FRAE01000011.1"/>
</dbReference>
<dbReference type="CDD" id="cd08349">
    <property type="entry name" value="BLMA_like"/>
    <property type="match status" value="1"/>
</dbReference>
<dbReference type="EMBL" id="FRAE01000011">
    <property type="protein sequence ID" value="SHJ71095.1"/>
    <property type="molecule type" value="Genomic_DNA"/>
</dbReference>
<dbReference type="Pfam" id="PF00903">
    <property type="entry name" value="Glyoxalase"/>
    <property type="match status" value="1"/>
</dbReference>
<evidence type="ECO:0000259" key="4">
    <source>
        <dbReference type="PROSITE" id="PS51819"/>
    </source>
</evidence>
<evidence type="ECO:0000313" key="6">
    <source>
        <dbReference type="Proteomes" id="UP000242497"/>
    </source>
</evidence>
<keyword evidence="6" id="KW-1185">Reference proteome</keyword>
<keyword evidence="3" id="KW-0046">Antibiotic resistance</keyword>
<keyword evidence="5" id="KW-0560">Oxidoreductase</keyword>
<accession>A0A1M6LIV3</accession>
<comment type="similarity">
    <text evidence="1">Belongs to the bleomycin resistance protein family.</text>
</comment>
<protein>
    <recommendedName>
        <fullName evidence="2">Bleomycin resistance protein</fullName>
    </recommendedName>
</protein>
<dbReference type="InterPro" id="IPR004360">
    <property type="entry name" value="Glyas_Fos-R_dOase_dom"/>
</dbReference>
<gene>
    <name evidence="5" type="ORF">SAMN02744037_00649</name>
</gene>
<dbReference type="AlphaFoldDB" id="A0A1M6LIV3"/>
<proteinExistence type="inferred from homology"/>
<dbReference type="GO" id="GO:0051213">
    <property type="term" value="F:dioxygenase activity"/>
    <property type="evidence" value="ECO:0007669"/>
    <property type="project" value="UniProtKB-KW"/>
</dbReference>
<evidence type="ECO:0000256" key="3">
    <source>
        <dbReference type="ARBA" id="ARBA00023251"/>
    </source>
</evidence>
<evidence type="ECO:0000256" key="1">
    <source>
        <dbReference type="ARBA" id="ARBA00011051"/>
    </source>
</evidence>
<evidence type="ECO:0000256" key="2">
    <source>
        <dbReference type="ARBA" id="ARBA00021572"/>
    </source>
</evidence>
<dbReference type="STRING" id="1123349.SAMN02744037_00649"/>
<dbReference type="OrthoDB" id="9795618at2"/>
<dbReference type="Gene3D" id="3.10.180.10">
    <property type="entry name" value="2,3-Dihydroxybiphenyl 1,2-Dioxygenase, domain 1"/>
    <property type="match status" value="1"/>
</dbReference>
<organism evidence="5 6">
    <name type="scientific">Tepidibacter formicigenes DSM 15518</name>
    <dbReference type="NCBI Taxonomy" id="1123349"/>
    <lineage>
        <taxon>Bacteria</taxon>
        <taxon>Bacillati</taxon>
        <taxon>Bacillota</taxon>
        <taxon>Clostridia</taxon>
        <taxon>Peptostreptococcales</taxon>
        <taxon>Peptostreptococcaceae</taxon>
        <taxon>Tepidibacter</taxon>
    </lineage>
</organism>
<dbReference type="InterPro" id="IPR029068">
    <property type="entry name" value="Glyas_Bleomycin-R_OHBP_Dase"/>
</dbReference>
<keyword evidence="5" id="KW-0223">Dioxygenase</keyword>
<dbReference type="InterPro" id="IPR037523">
    <property type="entry name" value="VOC_core"/>
</dbReference>
<dbReference type="SUPFAM" id="SSF54593">
    <property type="entry name" value="Glyoxalase/Bleomycin resistance protein/Dihydroxybiphenyl dioxygenase"/>
    <property type="match status" value="1"/>
</dbReference>
<sequence>MFKFNALIPELSVSDINRSLYFYLNILSFKLEYERKEDKFALLSLNDSQIMIEEINRYWETGNLSYPFGRGINFQIEVDNIDELYKNIKTNDYSIKIEIQENWYRVHNKLMGQKEFLIMDPDGYLLRFAQNLGEKEYRLDINY</sequence>
<dbReference type="GO" id="GO:0046677">
    <property type="term" value="P:response to antibiotic"/>
    <property type="evidence" value="ECO:0007669"/>
    <property type="project" value="UniProtKB-KW"/>
</dbReference>
<reference evidence="6" key="1">
    <citation type="submission" date="2016-11" db="EMBL/GenBank/DDBJ databases">
        <authorList>
            <person name="Varghese N."/>
            <person name="Submissions S."/>
        </authorList>
    </citation>
    <scope>NUCLEOTIDE SEQUENCE [LARGE SCALE GENOMIC DNA]</scope>
    <source>
        <strain evidence="6">DSM 15518</strain>
    </source>
</reference>
<dbReference type="InterPro" id="IPR000335">
    <property type="entry name" value="Bleomycin-R"/>
</dbReference>
<name>A0A1M6LIV3_9FIRM</name>
<feature type="domain" description="VOC" evidence="4">
    <location>
        <begin position="3"/>
        <end position="131"/>
    </location>
</feature>
<dbReference type="PROSITE" id="PS51819">
    <property type="entry name" value="VOC"/>
    <property type="match status" value="1"/>
</dbReference>
<dbReference type="Proteomes" id="UP000242497">
    <property type="component" value="Unassembled WGS sequence"/>
</dbReference>
<evidence type="ECO:0000313" key="5">
    <source>
        <dbReference type="EMBL" id="SHJ71095.1"/>
    </source>
</evidence>